<evidence type="ECO:0000313" key="4">
    <source>
        <dbReference type="Proteomes" id="UP000076962"/>
    </source>
</evidence>
<gene>
    <name evidence="3" type="ORF">THIOM_001097</name>
</gene>
<dbReference type="InterPro" id="IPR015424">
    <property type="entry name" value="PyrdxlP-dep_Trfase"/>
</dbReference>
<dbReference type="PANTHER" id="PTHR43586">
    <property type="entry name" value="CYSTEINE DESULFURASE"/>
    <property type="match status" value="1"/>
</dbReference>
<evidence type="ECO:0000259" key="2">
    <source>
        <dbReference type="Pfam" id="PF00266"/>
    </source>
</evidence>
<dbReference type="InterPro" id="IPR015421">
    <property type="entry name" value="PyrdxlP-dep_Trfase_major"/>
</dbReference>
<proteinExistence type="predicted"/>
<dbReference type="Gene3D" id="3.40.640.10">
    <property type="entry name" value="Type I PLP-dependent aspartate aminotransferase-like (Major domain)"/>
    <property type="match status" value="1"/>
</dbReference>
<reference evidence="3 4" key="1">
    <citation type="submission" date="2016-05" db="EMBL/GenBank/DDBJ databases">
        <title>Single-cell genome of chain-forming Candidatus Thiomargarita nelsonii and comparison to other large sulfur-oxidizing bacteria.</title>
        <authorList>
            <person name="Winkel M."/>
            <person name="Salman V."/>
            <person name="Woyke T."/>
            <person name="Schulz-Vogt H."/>
            <person name="Richter M."/>
            <person name="Flood B."/>
            <person name="Bailey J."/>
            <person name="Amann R."/>
            <person name="Mussmann M."/>
        </authorList>
    </citation>
    <scope>NUCLEOTIDE SEQUENCE [LARGE SCALE GENOMIC DNA]</scope>
    <source>
        <strain evidence="3 4">THI036</strain>
    </source>
</reference>
<keyword evidence="4" id="KW-1185">Reference proteome</keyword>
<dbReference type="Gene3D" id="3.90.1150.10">
    <property type="entry name" value="Aspartate Aminotransferase, domain 1"/>
    <property type="match status" value="1"/>
</dbReference>
<dbReference type="InterPro" id="IPR015422">
    <property type="entry name" value="PyrdxlP-dep_Trfase_small"/>
</dbReference>
<dbReference type="SUPFAM" id="SSF53383">
    <property type="entry name" value="PLP-dependent transferases"/>
    <property type="match status" value="1"/>
</dbReference>
<feature type="domain" description="Aminotransferase class V" evidence="2">
    <location>
        <begin position="2"/>
        <end position="225"/>
    </location>
</feature>
<comment type="caution">
    <text evidence="3">The sequence shown here is derived from an EMBL/GenBank/DDBJ whole genome shotgun (WGS) entry which is preliminary data.</text>
</comment>
<evidence type="ECO:0000256" key="1">
    <source>
        <dbReference type="ARBA" id="ARBA00022898"/>
    </source>
</evidence>
<evidence type="ECO:0000313" key="3">
    <source>
        <dbReference type="EMBL" id="OAD23077.1"/>
    </source>
</evidence>
<keyword evidence="1" id="KW-0663">Pyridoxal phosphate</keyword>
<dbReference type="InterPro" id="IPR000192">
    <property type="entry name" value="Aminotrans_V_dom"/>
</dbReference>
<dbReference type="Pfam" id="PF00266">
    <property type="entry name" value="Aminotran_5"/>
    <property type="match status" value="1"/>
</dbReference>
<sequence length="242" mass="27379">MDKHTRLIAISAVQYASGFRMDLAKIGTFCRDNNILFCVDAIQSLGALQFDVQTIHADFVMADGHKWMLAPEGLAVFYCKAERREQLELKQYGWHNVENLYDFDAKNWTVASDARRFECGSPNMLSIHALSASLSLLADVGMQTVEEKVLENTRYLTGLLKQIPDIKILSSTNHSRRSGIITFCHQQVKTSALFHHLLEQGVICAQRGGGVRFSPHFYTERENLERAVECVKAQSRRGIQKT</sequence>
<protein>
    <submittedName>
        <fullName evidence="3">Aminotransferase, class V</fullName>
    </submittedName>
</protein>
<accession>A0A176S540</accession>
<dbReference type="PATRIC" id="fig|1003181.4.peg.1563"/>
<dbReference type="PANTHER" id="PTHR43586:SF15">
    <property type="entry name" value="BLR3095 PROTEIN"/>
    <property type="match status" value="1"/>
</dbReference>
<keyword evidence="3" id="KW-0808">Transferase</keyword>
<dbReference type="GO" id="GO:0008483">
    <property type="term" value="F:transaminase activity"/>
    <property type="evidence" value="ECO:0007669"/>
    <property type="project" value="UniProtKB-KW"/>
</dbReference>
<dbReference type="AlphaFoldDB" id="A0A176S540"/>
<dbReference type="Proteomes" id="UP000076962">
    <property type="component" value="Unassembled WGS sequence"/>
</dbReference>
<name>A0A176S540_9GAMM</name>
<keyword evidence="3" id="KW-0032">Aminotransferase</keyword>
<organism evidence="3 4">
    <name type="scientific">Candidatus Thiomargarita nelsonii</name>
    <dbReference type="NCBI Taxonomy" id="1003181"/>
    <lineage>
        <taxon>Bacteria</taxon>
        <taxon>Pseudomonadati</taxon>
        <taxon>Pseudomonadota</taxon>
        <taxon>Gammaproteobacteria</taxon>
        <taxon>Thiotrichales</taxon>
        <taxon>Thiotrichaceae</taxon>
        <taxon>Thiomargarita</taxon>
    </lineage>
</organism>
<dbReference type="EMBL" id="LUTY01000570">
    <property type="protein sequence ID" value="OAD23077.1"/>
    <property type="molecule type" value="Genomic_DNA"/>
</dbReference>